<dbReference type="EMBL" id="VIIS01001707">
    <property type="protein sequence ID" value="KAF0294075.1"/>
    <property type="molecule type" value="Genomic_DNA"/>
</dbReference>
<dbReference type="OrthoDB" id="6371099at2759"/>
<dbReference type="InterPro" id="IPR004245">
    <property type="entry name" value="DUF229"/>
</dbReference>
<gene>
    <name evidence="3" type="ORF">FJT64_008216</name>
</gene>
<feature type="region of interest" description="Disordered" evidence="1">
    <location>
        <begin position="496"/>
        <end position="531"/>
    </location>
</feature>
<evidence type="ECO:0000256" key="1">
    <source>
        <dbReference type="SAM" id="MobiDB-lite"/>
    </source>
</evidence>
<keyword evidence="2" id="KW-0812">Transmembrane</keyword>
<dbReference type="Proteomes" id="UP000440578">
    <property type="component" value="Unassembled WGS sequence"/>
</dbReference>
<proteinExistence type="predicted"/>
<reference evidence="3 4" key="1">
    <citation type="submission" date="2019-07" db="EMBL/GenBank/DDBJ databases">
        <title>Draft genome assembly of a fouling barnacle, Amphibalanus amphitrite (Darwin, 1854): The first reference genome for Thecostraca.</title>
        <authorList>
            <person name="Kim W."/>
        </authorList>
    </citation>
    <scope>NUCLEOTIDE SEQUENCE [LARGE SCALE GENOMIC DNA]</scope>
    <source>
        <strain evidence="3">SNU_AA5</strain>
        <tissue evidence="3">Soma without cirri and trophi</tissue>
    </source>
</reference>
<dbReference type="AlphaFoldDB" id="A0A6A4VJ49"/>
<evidence type="ECO:0000313" key="4">
    <source>
        <dbReference type="Proteomes" id="UP000440578"/>
    </source>
</evidence>
<dbReference type="SUPFAM" id="SSF53649">
    <property type="entry name" value="Alkaline phosphatase-like"/>
    <property type="match status" value="1"/>
</dbReference>
<dbReference type="GO" id="GO:0005615">
    <property type="term" value="C:extracellular space"/>
    <property type="evidence" value="ECO:0007669"/>
    <property type="project" value="TreeGrafter"/>
</dbReference>
<keyword evidence="2" id="KW-0472">Membrane</keyword>
<protein>
    <submittedName>
        <fullName evidence="3">Uncharacterized protein</fullName>
    </submittedName>
</protein>
<feature type="transmembrane region" description="Helical" evidence="2">
    <location>
        <begin position="21"/>
        <end position="40"/>
    </location>
</feature>
<keyword evidence="2" id="KW-1133">Transmembrane helix</keyword>
<dbReference type="FunFam" id="3.40.720.10:FF:000017">
    <property type="entry name" value="Predicted protein"/>
    <property type="match status" value="1"/>
</dbReference>
<comment type="caution">
    <text evidence="3">The sequence shown here is derived from an EMBL/GenBank/DDBJ whole genome shotgun (WGS) entry which is preliminary data.</text>
</comment>
<dbReference type="PANTHER" id="PTHR10974">
    <property type="entry name" value="FI08016P-RELATED"/>
    <property type="match status" value="1"/>
</dbReference>
<dbReference type="Pfam" id="PF02995">
    <property type="entry name" value="DUF229"/>
    <property type="match status" value="1"/>
</dbReference>
<dbReference type="PANTHER" id="PTHR10974:SF1">
    <property type="entry name" value="FI08016P-RELATED"/>
    <property type="match status" value="1"/>
</dbReference>
<dbReference type="CDD" id="cd16021">
    <property type="entry name" value="ALP_like"/>
    <property type="match status" value="1"/>
</dbReference>
<organism evidence="3 4">
    <name type="scientific">Amphibalanus amphitrite</name>
    <name type="common">Striped barnacle</name>
    <name type="synonym">Balanus amphitrite</name>
    <dbReference type="NCBI Taxonomy" id="1232801"/>
    <lineage>
        <taxon>Eukaryota</taxon>
        <taxon>Metazoa</taxon>
        <taxon>Ecdysozoa</taxon>
        <taxon>Arthropoda</taxon>
        <taxon>Crustacea</taxon>
        <taxon>Multicrustacea</taxon>
        <taxon>Cirripedia</taxon>
        <taxon>Thoracica</taxon>
        <taxon>Thoracicalcarea</taxon>
        <taxon>Balanomorpha</taxon>
        <taxon>Balanoidea</taxon>
        <taxon>Balanidae</taxon>
        <taxon>Amphibalaninae</taxon>
        <taxon>Amphibalanus</taxon>
    </lineage>
</organism>
<accession>A0A6A4VJ49</accession>
<name>A0A6A4VJ49_AMPAM</name>
<keyword evidence="4" id="KW-1185">Reference proteome</keyword>
<sequence>MRKMDTRKKRCRLTTCCSVLVRRYTVMVVLVSLLVLLYWVHSVEHSWSLRLLATLPSHLSRAAPAQSRDNLNKEDIGQFLVDTPSCRIPNADAFDAALRPFINPPEPLDCRNGPPPLTYSDLDSVHLITERLHLYGASPPEVIISCCTHDISWFNSSVGVPPDVVSSGEQNIYLSAQCRPLTDRYTPETSGGVEVLCSKNGTLIYRNYHQFVPLLPDLEAVSLQRPAHAVMPSVLIFMFDSLSRLQFHRWFPRSRRLLYDEMDAFELGGLNKHGDNTWPNMLQMLTGMGQAELEALCAPNPRNDPLDNCPFIWREFKRAGYRTAMAEDCPDIGMFDYMKAGFIHQPTDYYNRPTALMAFRYIAHNVVLNTHLCDGTRPSYESTFTFAEHLATRLADRPYWGYVVQNAFSHDYFNMAYHLDEPFYRLLKLLLSTGALENTVLVTMGDHGLRWGAERETFVGGLEERLPLVSLYFPPWLRRRYPVAFANLRINQRTADHVQRPAPNDAGPPHAGSLAGRRRHRTGTRERVRGQSVSAHLCGPALRPCVSATALLHLLRVAADLGQGRSRASCRSHCGEDCER</sequence>
<dbReference type="InterPro" id="IPR017850">
    <property type="entry name" value="Alkaline_phosphatase_core_sf"/>
</dbReference>
<evidence type="ECO:0000313" key="3">
    <source>
        <dbReference type="EMBL" id="KAF0294075.1"/>
    </source>
</evidence>
<evidence type="ECO:0000256" key="2">
    <source>
        <dbReference type="SAM" id="Phobius"/>
    </source>
</evidence>
<dbReference type="Gene3D" id="3.40.720.10">
    <property type="entry name" value="Alkaline Phosphatase, subunit A"/>
    <property type="match status" value="1"/>
</dbReference>